<dbReference type="SUPFAM" id="SSF101148">
    <property type="entry name" value="Plant invertase/pectin methylesterase inhibitor"/>
    <property type="match status" value="3"/>
</dbReference>
<dbReference type="EC" id="3.1.1.11" evidence="3"/>
<dbReference type="EMBL" id="PKMF04000051">
    <property type="protein sequence ID" value="KAK7854849.1"/>
    <property type="molecule type" value="Genomic_DNA"/>
</dbReference>
<evidence type="ECO:0000256" key="6">
    <source>
        <dbReference type="ARBA" id="ARBA00023180"/>
    </source>
</evidence>
<feature type="domain" description="Pectinesterase inhibitor" evidence="9">
    <location>
        <begin position="44"/>
        <end position="201"/>
    </location>
</feature>
<evidence type="ECO:0000313" key="11">
    <source>
        <dbReference type="Proteomes" id="UP000237347"/>
    </source>
</evidence>
<feature type="chain" id="PRO_5043586869" description="pectinesterase" evidence="8">
    <location>
        <begin position="36"/>
        <end position="579"/>
    </location>
</feature>
<sequence length="579" mass="62615">MEAHNFTTPCSYSCHFLSFLLTILLFITTPQICLATTATSSTQTYQTYIKTSCTSTLYPQVCYKSLSPYASQIQTNPQTLCTTALNIALKSAKNTSSMVSKVSELAGLSSIEVAVTKDCIDNVKDSISELQDSLNEMGQLSGPDVAFRVANVKTWVSAALTDETTCTDGLSAKNVNNAMVKNTISEYILSLAQLTSNALALINDYTTSYHALTILLTLLFLSNFHTSSASTSSTTTEKYKTYIKTACNSTTYPKECNNALLPFASKIKANPQKLCNTGLSISIKAAKNCSSTISKLSKNKGLTHSEVAIIKDCIENIKDSIDELKQSLNEMGHLGRSNVKAQIYDIRTWVSAALTDDSTCTDELDGSVSKTVNNTIRKSILSVATPTSNALSLISLLFLSNFHITLASTPSTTTKNYKTYIKTACKSITYPTECNNDLLPFAYKIEANPQKLCNTALSVSLKAAKNCSSTISKLSKNQGLTKSEVAIIKDCIVNVKDSIDQLNQSLSAMEQLGSSNVKAQIDNIKTWVSAALTDETTCTDGFTGMTVSNTTKNTISSSILSVSKRISNALALINRFYPN</sequence>
<dbReference type="CDD" id="cd15798">
    <property type="entry name" value="PMEI-like_3"/>
    <property type="match status" value="3"/>
</dbReference>
<name>A0AAW0LVF4_QUESU</name>
<dbReference type="InterPro" id="IPR051955">
    <property type="entry name" value="PME_Inhibitor"/>
</dbReference>
<feature type="signal peptide" evidence="8">
    <location>
        <begin position="1"/>
        <end position="35"/>
    </location>
</feature>
<accession>A0AAW0LVF4</accession>
<keyword evidence="6" id="KW-0325">Glycoprotein</keyword>
<dbReference type="PANTHER" id="PTHR31080">
    <property type="entry name" value="PECTINESTERASE INHIBITOR-LIKE"/>
    <property type="match status" value="1"/>
</dbReference>
<evidence type="ECO:0000256" key="5">
    <source>
        <dbReference type="ARBA" id="ARBA00023157"/>
    </source>
</evidence>
<dbReference type="PANTHER" id="PTHR31080:SF15">
    <property type="entry name" value="INVERTASE"/>
    <property type="match status" value="1"/>
</dbReference>
<organism evidence="10 11">
    <name type="scientific">Quercus suber</name>
    <name type="common">Cork oak</name>
    <dbReference type="NCBI Taxonomy" id="58331"/>
    <lineage>
        <taxon>Eukaryota</taxon>
        <taxon>Viridiplantae</taxon>
        <taxon>Streptophyta</taxon>
        <taxon>Embryophyta</taxon>
        <taxon>Tracheophyta</taxon>
        <taxon>Spermatophyta</taxon>
        <taxon>Magnoliopsida</taxon>
        <taxon>eudicotyledons</taxon>
        <taxon>Gunneridae</taxon>
        <taxon>Pentapetalae</taxon>
        <taxon>rosids</taxon>
        <taxon>fabids</taxon>
        <taxon>Fagales</taxon>
        <taxon>Fagaceae</taxon>
        <taxon>Quercus</taxon>
    </lineage>
</organism>
<evidence type="ECO:0000256" key="7">
    <source>
        <dbReference type="ARBA" id="ARBA00038471"/>
    </source>
</evidence>
<comment type="similarity">
    <text evidence="7">Belongs to the PMEI family.</text>
</comment>
<evidence type="ECO:0000256" key="8">
    <source>
        <dbReference type="SAM" id="SignalP"/>
    </source>
</evidence>
<proteinExistence type="inferred from homology"/>
<dbReference type="Proteomes" id="UP000237347">
    <property type="component" value="Unassembled WGS sequence"/>
</dbReference>
<evidence type="ECO:0000256" key="2">
    <source>
        <dbReference type="ARBA" id="ARBA00007786"/>
    </source>
</evidence>
<comment type="similarity">
    <text evidence="1">In the N-terminal section; belongs to the PMEI family.</text>
</comment>
<dbReference type="GO" id="GO:0004857">
    <property type="term" value="F:enzyme inhibitor activity"/>
    <property type="evidence" value="ECO:0007669"/>
    <property type="project" value="InterPro"/>
</dbReference>
<evidence type="ECO:0000256" key="1">
    <source>
        <dbReference type="ARBA" id="ARBA00006027"/>
    </source>
</evidence>
<comment type="similarity">
    <text evidence="2">In the C-terminal section; belongs to the pectinesterase family.</text>
</comment>
<evidence type="ECO:0000256" key="3">
    <source>
        <dbReference type="ARBA" id="ARBA00013229"/>
    </source>
</evidence>
<feature type="domain" description="Pectinesterase inhibitor" evidence="9">
    <location>
        <begin position="416"/>
        <end position="572"/>
    </location>
</feature>
<dbReference type="InterPro" id="IPR035513">
    <property type="entry name" value="Invertase/methylesterase_inhib"/>
</dbReference>
<dbReference type="GO" id="GO:0030599">
    <property type="term" value="F:pectinesterase activity"/>
    <property type="evidence" value="ECO:0007669"/>
    <property type="project" value="UniProtKB-EC"/>
</dbReference>
<keyword evidence="4 8" id="KW-0732">Signal</keyword>
<dbReference type="NCBIfam" id="TIGR01614">
    <property type="entry name" value="PME_inhib"/>
    <property type="match status" value="3"/>
</dbReference>
<protein>
    <recommendedName>
        <fullName evidence="3">pectinesterase</fullName>
        <ecNumber evidence="3">3.1.1.11</ecNumber>
    </recommendedName>
</protein>
<reference evidence="10 11" key="1">
    <citation type="journal article" date="2018" name="Sci. Data">
        <title>The draft genome sequence of cork oak.</title>
        <authorList>
            <person name="Ramos A.M."/>
            <person name="Usie A."/>
            <person name="Barbosa P."/>
            <person name="Barros P.M."/>
            <person name="Capote T."/>
            <person name="Chaves I."/>
            <person name="Simoes F."/>
            <person name="Abreu I."/>
            <person name="Carrasquinho I."/>
            <person name="Faro C."/>
            <person name="Guimaraes J.B."/>
            <person name="Mendonca D."/>
            <person name="Nobrega F."/>
            <person name="Rodrigues L."/>
            <person name="Saibo N.J.M."/>
            <person name="Varela M.C."/>
            <person name="Egas C."/>
            <person name="Matos J."/>
            <person name="Miguel C.M."/>
            <person name="Oliveira M.M."/>
            <person name="Ricardo C.P."/>
            <person name="Goncalves S."/>
        </authorList>
    </citation>
    <scope>NUCLEOTIDE SEQUENCE [LARGE SCALE GENOMIC DNA]</scope>
    <source>
        <strain evidence="11">cv. HL8</strain>
    </source>
</reference>
<evidence type="ECO:0000256" key="4">
    <source>
        <dbReference type="ARBA" id="ARBA00022729"/>
    </source>
</evidence>
<dbReference type="SMART" id="SM00856">
    <property type="entry name" value="PMEI"/>
    <property type="match status" value="3"/>
</dbReference>
<evidence type="ECO:0000313" key="10">
    <source>
        <dbReference type="EMBL" id="KAK7854849.1"/>
    </source>
</evidence>
<evidence type="ECO:0000259" key="9">
    <source>
        <dbReference type="SMART" id="SM00856"/>
    </source>
</evidence>
<keyword evidence="11" id="KW-1185">Reference proteome</keyword>
<comment type="caution">
    <text evidence="10">The sequence shown here is derived from an EMBL/GenBank/DDBJ whole genome shotgun (WGS) entry which is preliminary data.</text>
</comment>
<dbReference type="FunFam" id="1.20.140.40:FF:000010">
    <property type="entry name" value="Pectinesterase"/>
    <property type="match status" value="3"/>
</dbReference>
<dbReference type="Pfam" id="PF04043">
    <property type="entry name" value="PMEI"/>
    <property type="match status" value="3"/>
</dbReference>
<gene>
    <name evidence="10" type="primary">21KD_3</name>
    <name evidence="10" type="ORF">CFP56_030653</name>
</gene>
<keyword evidence="5" id="KW-1015">Disulfide bond</keyword>
<dbReference type="InterPro" id="IPR006501">
    <property type="entry name" value="Pectinesterase_inhib_dom"/>
</dbReference>
<feature type="domain" description="Pectinesterase inhibitor" evidence="9">
    <location>
        <begin position="238"/>
        <end position="393"/>
    </location>
</feature>
<dbReference type="Gene3D" id="1.20.140.40">
    <property type="entry name" value="Invertase/pectin methylesterase inhibitor family protein"/>
    <property type="match status" value="3"/>
</dbReference>
<dbReference type="AlphaFoldDB" id="A0AAW0LVF4"/>